<dbReference type="SMART" id="SM00382">
    <property type="entry name" value="AAA"/>
    <property type="match status" value="1"/>
</dbReference>
<feature type="transmembrane region" description="Helical" evidence="7">
    <location>
        <begin position="280"/>
        <end position="298"/>
    </location>
</feature>
<evidence type="ECO:0000256" key="1">
    <source>
        <dbReference type="ARBA" id="ARBA00004651"/>
    </source>
</evidence>
<feature type="transmembrane region" description="Helical" evidence="7">
    <location>
        <begin position="157"/>
        <end position="179"/>
    </location>
</feature>
<dbReference type="SUPFAM" id="SSF52540">
    <property type="entry name" value="P-loop containing nucleoside triphosphate hydrolases"/>
    <property type="match status" value="1"/>
</dbReference>
<dbReference type="Gene3D" id="1.20.1560.10">
    <property type="entry name" value="ABC transporter type 1, transmembrane domain"/>
    <property type="match status" value="1"/>
</dbReference>
<evidence type="ECO:0000256" key="2">
    <source>
        <dbReference type="ARBA" id="ARBA00022692"/>
    </source>
</evidence>
<feature type="transmembrane region" description="Helical" evidence="7">
    <location>
        <begin position="127"/>
        <end position="151"/>
    </location>
</feature>
<dbReference type="SUPFAM" id="SSF90123">
    <property type="entry name" value="ABC transporter transmembrane region"/>
    <property type="match status" value="1"/>
</dbReference>
<proteinExistence type="predicted"/>
<evidence type="ECO:0000256" key="4">
    <source>
        <dbReference type="ARBA" id="ARBA00022840"/>
    </source>
</evidence>
<protein>
    <submittedName>
        <fullName evidence="10">ATP-binding cassette subfamily B protein</fullName>
    </submittedName>
</protein>
<sequence>MSLTVLFRYFKPYVLYILLAIVLLFGQASCDLALPDFMSDIVNDGITAGNTSYIVETGFKMLGIALISAACTVTVGFLGARVAAGVSRGLRRDVFTAVESFSNAEMDHFSTSSLITRTTNDITQIQMLIVMMIRMVFYAPIMAVGGILHALAKDKSMSWIIALAVFLLFTVVFSMFSLVMPRFQLVQKLIDRLNLVVRENLEGMLVIRAFDTQKFEENRFDKVNRRLTQTNLFVNRTMSGMMPAMMLIMNLTTVLVVWVGSNQVSGFHMEVGDMMAYMQYVMQIIMAFLMMSMMFIMIPRAIVSINRVAEVLTTRSSITGKKHPITLSQPCKGVVEYCHVSFRYPSGNEDVLTDINFTARPGQITAFIGATGSGKSTLVNLLPRFYDVTRGEILIDGINIKDWPLHDLRRNLGFVPQKGILFSGTIRSNLAYGDRDAGEEQILKAAGIAQAMEFIESKPDLFDTLIAQGGGNVSGGQKQRLAIARALVKNAPINVFDDSFSALDFKTDARLRTALKEETGNSTQFLVAQRISTIMNADQIIVLDHGRVVGKGTHRELMKGCTVYREIALSQLSEEELQ</sequence>
<evidence type="ECO:0000259" key="8">
    <source>
        <dbReference type="PROSITE" id="PS50893"/>
    </source>
</evidence>
<dbReference type="Proteomes" id="UP001549200">
    <property type="component" value="Unassembled WGS sequence"/>
</dbReference>
<feature type="transmembrane region" description="Helical" evidence="7">
    <location>
        <begin position="61"/>
        <end position="84"/>
    </location>
</feature>
<dbReference type="PANTHER" id="PTHR43394">
    <property type="entry name" value="ATP-DEPENDENT PERMEASE MDL1, MITOCHONDRIAL"/>
    <property type="match status" value="1"/>
</dbReference>
<keyword evidence="3" id="KW-0547">Nucleotide-binding</keyword>
<evidence type="ECO:0000313" key="11">
    <source>
        <dbReference type="Proteomes" id="UP001549200"/>
    </source>
</evidence>
<accession>A0ABV2G2V4</accession>
<dbReference type="InterPro" id="IPR011527">
    <property type="entry name" value="ABC1_TM_dom"/>
</dbReference>
<dbReference type="PANTHER" id="PTHR43394:SF1">
    <property type="entry name" value="ATP-BINDING CASSETTE SUB-FAMILY B MEMBER 10, MITOCHONDRIAL"/>
    <property type="match status" value="1"/>
</dbReference>
<dbReference type="EMBL" id="JBEPLZ010000020">
    <property type="protein sequence ID" value="MET3572600.1"/>
    <property type="molecule type" value="Genomic_DNA"/>
</dbReference>
<reference evidence="10 11" key="1">
    <citation type="submission" date="2024-06" db="EMBL/GenBank/DDBJ databases">
        <title>Genomic Encyclopedia of Type Strains, Phase IV (KMG-IV): sequencing the most valuable type-strain genomes for metagenomic binning, comparative biology and taxonomic classification.</title>
        <authorList>
            <person name="Goeker M."/>
        </authorList>
    </citation>
    <scope>NUCLEOTIDE SEQUENCE [LARGE SCALE GENOMIC DNA]</scope>
    <source>
        <strain evidence="10 11">DSM 19261</strain>
    </source>
</reference>
<keyword evidence="2 7" id="KW-0812">Transmembrane</keyword>
<dbReference type="Pfam" id="PF00664">
    <property type="entry name" value="ABC_membrane"/>
    <property type="match status" value="1"/>
</dbReference>
<dbReference type="Pfam" id="PF00005">
    <property type="entry name" value="ABC_tran"/>
    <property type="match status" value="1"/>
</dbReference>
<evidence type="ECO:0000313" key="10">
    <source>
        <dbReference type="EMBL" id="MET3572600.1"/>
    </source>
</evidence>
<dbReference type="InterPro" id="IPR003593">
    <property type="entry name" value="AAA+_ATPase"/>
</dbReference>
<keyword evidence="11" id="KW-1185">Reference proteome</keyword>
<feature type="domain" description="ABC transporter" evidence="8">
    <location>
        <begin position="335"/>
        <end position="570"/>
    </location>
</feature>
<organism evidence="10 11">
    <name type="scientific">Enterocloster citroniae</name>
    <dbReference type="NCBI Taxonomy" id="358743"/>
    <lineage>
        <taxon>Bacteria</taxon>
        <taxon>Bacillati</taxon>
        <taxon>Bacillota</taxon>
        <taxon>Clostridia</taxon>
        <taxon>Lachnospirales</taxon>
        <taxon>Lachnospiraceae</taxon>
        <taxon>Enterocloster</taxon>
    </lineage>
</organism>
<keyword evidence="4 10" id="KW-0067">ATP-binding</keyword>
<gene>
    <name evidence="10" type="ORF">ABID13_004257</name>
</gene>
<feature type="transmembrane region" description="Helical" evidence="7">
    <location>
        <begin position="241"/>
        <end position="260"/>
    </location>
</feature>
<dbReference type="InterPro" id="IPR039421">
    <property type="entry name" value="Type_1_exporter"/>
</dbReference>
<evidence type="ECO:0000256" key="3">
    <source>
        <dbReference type="ARBA" id="ARBA00022741"/>
    </source>
</evidence>
<dbReference type="InterPro" id="IPR036640">
    <property type="entry name" value="ABC1_TM_sf"/>
</dbReference>
<evidence type="ECO:0000256" key="7">
    <source>
        <dbReference type="SAM" id="Phobius"/>
    </source>
</evidence>
<dbReference type="Gene3D" id="3.40.50.300">
    <property type="entry name" value="P-loop containing nucleotide triphosphate hydrolases"/>
    <property type="match status" value="1"/>
</dbReference>
<dbReference type="InterPro" id="IPR017871">
    <property type="entry name" value="ABC_transporter-like_CS"/>
</dbReference>
<keyword evidence="5 7" id="KW-1133">Transmembrane helix</keyword>
<evidence type="ECO:0000256" key="5">
    <source>
        <dbReference type="ARBA" id="ARBA00022989"/>
    </source>
</evidence>
<dbReference type="InterPro" id="IPR027417">
    <property type="entry name" value="P-loop_NTPase"/>
</dbReference>
<comment type="subcellular location">
    <subcellularLocation>
        <location evidence="1">Cell membrane</location>
        <topology evidence="1">Multi-pass membrane protein</topology>
    </subcellularLocation>
</comment>
<dbReference type="PROSITE" id="PS50893">
    <property type="entry name" value="ABC_TRANSPORTER_2"/>
    <property type="match status" value="1"/>
</dbReference>
<dbReference type="GO" id="GO:0005524">
    <property type="term" value="F:ATP binding"/>
    <property type="evidence" value="ECO:0007669"/>
    <property type="project" value="UniProtKB-KW"/>
</dbReference>
<evidence type="ECO:0000256" key="6">
    <source>
        <dbReference type="ARBA" id="ARBA00023136"/>
    </source>
</evidence>
<evidence type="ECO:0000259" key="9">
    <source>
        <dbReference type="PROSITE" id="PS50929"/>
    </source>
</evidence>
<dbReference type="CDD" id="cd18548">
    <property type="entry name" value="ABC_6TM_Tm287_like"/>
    <property type="match status" value="1"/>
</dbReference>
<name>A0ABV2G2V4_9FIRM</name>
<keyword evidence="6 7" id="KW-0472">Membrane</keyword>
<dbReference type="PROSITE" id="PS00211">
    <property type="entry name" value="ABC_TRANSPORTER_1"/>
    <property type="match status" value="1"/>
</dbReference>
<comment type="caution">
    <text evidence="10">The sequence shown here is derived from an EMBL/GenBank/DDBJ whole genome shotgun (WGS) entry which is preliminary data.</text>
</comment>
<feature type="domain" description="ABC transmembrane type-1" evidence="9">
    <location>
        <begin position="18"/>
        <end position="300"/>
    </location>
</feature>
<dbReference type="InterPro" id="IPR003439">
    <property type="entry name" value="ABC_transporter-like_ATP-bd"/>
</dbReference>
<dbReference type="PROSITE" id="PS50929">
    <property type="entry name" value="ABC_TM1F"/>
    <property type="match status" value="1"/>
</dbReference>